<dbReference type="STRING" id="702114.A1355_19745"/>
<dbReference type="Proteomes" id="UP000077628">
    <property type="component" value="Unassembled WGS sequence"/>
</dbReference>
<gene>
    <name evidence="1" type="ORF">A1355_19745</name>
</gene>
<proteinExistence type="predicted"/>
<protein>
    <submittedName>
        <fullName evidence="1">Uncharacterized protein</fullName>
    </submittedName>
</protein>
<dbReference type="AlphaFoldDB" id="A0A177P7U5"/>
<comment type="caution">
    <text evidence="1">The sequence shown here is derived from an EMBL/GenBank/DDBJ whole genome shotgun (WGS) entry which is preliminary data.</text>
</comment>
<evidence type="ECO:0000313" key="1">
    <source>
        <dbReference type="EMBL" id="OAI25390.1"/>
    </source>
</evidence>
<reference evidence="2" key="1">
    <citation type="submission" date="2016-03" db="EMBL/GenBank/DDBJ databases">
        <authorList>
            <person name="Heylen K."/>
            <person name="De Vos P."/>
            <person name="Vekeman B."/>
        </authorList>
    </citation>
    <scope>NUCLEOTIDE SEQUENCE [LARGE SCALE GENOMIC DNA]</scope>
    <source>
        <strain evidence="2">R-45383</strain>
    </source>
</reference>
<dbReference type="EMBL" id="LUUK01000039">
    <property type="protein sequence ID" value="OAI25390.1"/>
    <property type="molecule type" value="Genomic_DNA"/>
</dbReference>
<evidence type="ECO:0000313" key="2">
    <source>
        <dbReference type="Proteomes" id="UP000077628"/>
    </source>
</evidence>
<sequence length="316" mass="33072">MGLWLGASGSLTPALAHVEYYDLNQGAQIGDLTVAGKTQSTAQYGANPSVTGPGVTLNTTSGRPLNDPAYWNGTYQSYTGVGTFSNVHYDADLSSATVDVDDVTDWGWGDGTHSLATGPIGTLGDTHKVDFFNFRLAKASLVTITWNVDDSTGNYIDNGFSVFRGVMNYQTHDDSSERLNPTTFGVGKVQSALDTGSVRDAQGIASAYRNTTASGPGNYVGQFNALDNWGCGNQAGNWSAVSFVAAVNSHNPADGFSNNPNDTLESLTIKLAPGNYIIAASGALGAQGYGTNPGTFNLSNLHGHLTFQATAIEACQ</sequence>
<keyword evidence="2" id="KW-1185">Reference proteome</keyword>
<organism evidence="1 2">
    <name type="scientific">Methylomonas koyamae</name>
    <dbReference type="NCBI Taxonomy" id="702114"/>
    <lineage>
        <taxon>Bacteria</taxon>
        <taxon>Pseudomonadati</taxon>
        <taxon>Pseudomonadota</taxon>
        <taxon>Gammaproteobacteria</taxon>
        <taxon>Methylococcales</taxon>
        <taxon>Methylococcaceae</taxon>
        <taxon>Methylomonas</taxon>
    </lineage>
</organism>
<name>A0A177P7U5_9GAMM</name>
<accession>A0A177P7U5</accession>